<dbReference type="Proteomes" id="UP000272942">
    <property type="component" value="Unassembled WGS sequence"/>
</dbReference>
<evidence type="ECO:0000256" key="1">
    <source>
        <dbReference type="SAM" id="MobiDB-lite"/>
    </source>
</evidence>
<dbReference type="GO" id="GO:0019079">
    <property type="term" value="P:viral genome replication"/>
    <property type="evidence" value="ECO:0007669"/>
    <property type="project" value="InterPro"/>
</dbReference>
<evidence type="ECO:0000313" key="5">
    <source>
        <dbReference type="WBParaSite" id="ECPE_0000509001-mRNA-1"/>
    </source>
</evidence>
<dbReference type="WBParaSite" id="ECPE_0000509001-mRNA-1">
    <property type="protein sequence ID" value="ECPE_0000509001-mRNA-1"/>
    <property type="gene ID" value="ECPE_0000509001"/>
</dbReference>
<reference evidence="5" key="1">
    <citation type="submission" date="2016-06" db="UniProtKB">
        <authorList>
            <consortium name="WormBaseParasite"/>
        </authorList>
    </citation>
    <scope>IDENTIFICATION</scope>
</reference>
<feature type="domain" description="Parvovirus non-structural protein 1 helicase" evidence="2">
    <location>
        <begin position="234"/>
        <end position="344"/>
    </location>
</feature>
<evidence type="ECO:0000313" key="4">
    <source>
        <dbReference type="Proteomes" id="UP000272942"/>
    </source>
</evidence>
<dbReference type="SUPFAM" id="SSF52540">
    <property type="entry name" value="P-loop containing nucleoside triphosphate hydrolases"/>
    <property type="match status" value="1"/>
</dbReference>
<dbReference type="EMBL" id="UZAN01041927">
    <property type="protein sequence ID" value="VDP74477.1"/>
    <property type="molecule type" value="Genomic_DNA"/>
</dbReference>
<feature type="region of interest" description="Disordered" evidence="1">
    <location>
        <begin position="1"/>
        <end position="20"/>
    </location>
</feature>
<gene>
    <name evidence="3" type="ORF">ECPE_LOCUS5078</name>
</gene>
<keyword evidence="4" id="KW-1185">Reference proteome</keyword>
<name>A0A183ADP3_9TREM</name>
<sequence>MTKRPRLDSGNEDNDPEDNTTAVGSITKAFDLFKVHYYKTQVDVVRKQHITVAQYKPADTDTDKFYVTCLPYQFIEFWLCNKTGTEFREPYSFMARGHDYCVFESGHIRLSHFVPLQHALRRTDQTDTPALNTTPYAYISKDNLGILSSVKAKKAITHADMVAQQVKIASSEFWGETNDEGLLALDETKTMTNGDSFDYYFDMNSCFDHRFKQAAPRYNKDALQYLPLAYSHDATDGKSLFLSLIVDNYIYGTVQRSGDHSQFFLMNLLNKVVALMEEPRITPGTVNDFKELLGQKPFDVHVKHSKDERLYRLPVLISSNTDIAMYCLTEDAKAIRARCYIYNLTESA</sequence>
<dbReference type="InterPro" id="IPR001257">
    <property type="entry name" value="Parvovirus_NS1_helicase"/>
</dbReference>
<dbReference type="Pfam" id="PF01057">
    <property type="entry name" value="Parvo_NS1"/>
    <property type="match status" value="1"/>
</dbReference>
<proteinExistence type="predicted"/>
<evidence type="ECO:0000313" key="3">
    <source>
        <dbReference type="EMBL" id="VDP74477.1"/>
    </source>
</evidence>
<dbReference type="Gene3D" id="3.40.50.300">
    <property type="entry name" value="P-loop containing nucleotide triphosphate hydrolases"/>
    <property type="match status" value="1"/>
</dbReference>
<dbReference type="OrthoDB" id="6239126at2759"/>
<protein>
    <submittedName>
        <fullName evidence="5">Parvo_NS1 domain-containing protein</fullName>
    </submittedName>
</protein>
<evidence type="ECO:0000259" key="2">
    <source>
        <dbReference type="Pfam" id="PF01057"/>
    </source>
</evidence>
<organism evidence="5">
    <name type="scientific">Echinostoma caproni</name>
    <dbReference type="NCBI Taxonomy" id="27848"/>
    <lineage>
        <taxon>Eukaryota</taxon>
        <taxon>Metazoa</taxon>
        <taxon>Spiralia</taxon>
        <taxon>Lophotrochozoa</taxon>
        <taxon>Platyhelminthes</taxon>
        <taxon>Trematoda</taxon>
        <taxon>Digenea</taxon>
        <taxon>Plagiorchiida</taxon>
        <taxon>Echinostomata</taxon>
        <taxon>Echinostomatoidea</taxon>
        <taxon>Echinostomatidae</taxon>
        <taxon>Echinostoma</taxon>
    </lineage>
</organism>
<accession>A0A183ADP3</accession>
<dbReference type="AlphaFoldDB" id="A0A183ADP3"/>
<dbReference type="InterPro" id="IPR027417">
    <property type="entry name" value="P-loop_NTPase"/>
</dbReference>
<reference evidence="3 4" key="2">
    <citation type="submission" date="2018-11" db="EMBL/GenBank/DDBJ databases">
        <authorList>
            <consortium name="Pathogen Informatics"/>
        </authorList>
    </citation>
    <scope>NUCLEOTIDE SEQUENCE [LARGE SCALE GENOMIC DNA]</scope>
    <source>
        <strain evidence="3 4">Egypt</strain>
    </source>
</reference>